<keyword evidence="1" id="KW-1133">Transmembrane helix</keyword>
<dbReference type="Proteomes" id="UP000199452">
    <property type="component" value="Unassembled WGS sequence"/>
</dbReference>
<reference evidence="2 3" key="1">
    <citation type="submission" date="2016-09" db="EMBL/GenBank/DDBJ databases">
        <authorList>
            <person name="Capua I."/>
            <person name="De Benedictis P."/>
            <person name="Joannis T."/>
            <person name="Lombin L.H."/>
            <person name="Cattoli G."/>
        </authorList>
    </citation>
    <scope>NUCLEOTIDE SEQUENCE [LARGE SCALE GENOMIC DNA]</scope>
    <source>
        <strain evidence="2 3">A7P-90m</strain>
    </source>
</reference>
<evidence type="ECO:0000256" key="1">
    <source>
        <dbReference type="SAM" id="Phobius"/>
    </source>
</evidence>
<gene>
    <name evidence="2" type="ORF">SAMN05216323_11066</name>
</gene>
<dbReference type="EMBL" id="FMYP01000106">
    <property type="protein sequence ID" value="SDD21794.1"/>
    <property type="molecule type" value="Genomic_DNA"/>
</dbReference>
<keyword evidence="3" id="KW-1185">Reference proteome</keyword>
<dbReference type="STRING" id="1640674.SAMN05216323_11066"/>
<dbReference type="RefSeq" id="WP_092440937.1">
    <property type="nucleotide sequence ID" value="NZ_FMYP01000106.1"/>
</dbReference>
<feature type="transmembrane region" description="Helical" evidence="1">
    <location>
        <begin position="101"/>
        <end position="121"/>
    </location>
</feature>
<evidence type="ECO:0000313" key="3">
    <source>
        <dbReference type="Proteomes" id="UP000199452"/>
    </source>
</evidence>
<accession>A0A1G6SYV5</accession>
<name>A0A1G6SYV5_9BACT</name>
<evidence type="ECO:0000313" key="2">
    <source>
        <dbReference type="EMBL" id="SDD21794.1"/>
    </source>
</evidence>
<keyword evidence="1" id="KW-0812">Transmembrane</keyword>
<organism evidence="2 3">
    <name type="scientific">Williamwhitmania taraxaci</name>
    <dbReference type="NCBI Taxonomy" id="1640674"/>
    <lineage>
        <taxon>Bacteria</taxon>
        <taxon>Pseudomonadati</taxon>
        <taxon>Bacteroidota</taxon>
        <taxon>Bacteroidia</taxon>
        <taxon>Bacteroidales</taxon>
        <taxon>Williamwhitmaniaceae</taxon>
        <taxon>Williamwhitmania</taxon>
    </lineage>
</organism>
<keyword evidence="1" id="KW-0472">Membrane</keyword>
<protein>
    <submittedName>
        <fullName evidence="2">Uncharacterized protein</fullName>
    </submittedName>
</protein>
<proteinExistence type="predicted"/>
<dbReference type="AlphaFoldDB" id="A0A1G6SYV5"/>
<sequence>MMEINEKLKTFDDNKLIDIVKNYRQYGYGDDIQNTAISILESRGIDLDVLKLRGEFTNSKYDDAKQEFDSFESSSKVAFVFYGLMIILMLVGSLAKGNESIQLISVILFWISLVVFIIFLIKSFVNQSKYYELIGKKESQLNAGLYFSVGIVIYFVMFFVFRKQMREEMNEIR</sequence>
<feature type="transmembrane region" description="Helical" evidence="1">
    <location>
        <begin position="77"/>
        <end position="95"/>
    </location>
</feature>
<feature type="transmembrane region" description="Helical" evidence="1">
    <location>
        <begin position="141"/>
        <end position="161"/>
    </location>
</feature>